<dbReference type="Gene3D" id="1.10.357.10">
    <property type="entry name" value="Tetracycline Repressor, domain 2"/>
    <property type="match status" value="1"/>
</dbReference>
<dbReference type="Pfam" id="PF00440">
    <property type="entry name" value="TetR_N"/>
    <property type="match status" value="1"/>
</dbReference>
<keyword evidence="3 5" id="KW-0238">DNA-binding</keyword>
<evidence type="ECO:0000256" key="5">
    <source>
        <dbReference type="PROSITE-ProRule" id="PRU00335"/>
    </source>
</evidence>
<keyword evidence="2" id="KW-0805">Transcription regulation</keyword>
<dbReference type="Pfam" id="PF02909">
    <property type="entry name" value="TetR_C_1"/>
    <property type="match status" value="1"/>
</dbReference>
<dbReference type="PROSITE" id="PS50977">
    <property type="entry name" value="HTH_TETR_2"/>
    <property type="match status" value="1"/>
</dbReference>
<dbReference type="SUPFAM" id="SSF46689">
    <property type="entry name" value="Homeodomain-like"/>
    <property type="match status" value="1"/>
</dbReference>
<accession>A0ABW5W9I3</accession>
<evidence type="ECO:0000259" key="6">
    <source>
        <dbReference type="PROSITE" id="PS50977"/>
    </source>
</evidence>
<evidence type="ECO:0000256" key="3">
    <source>
        <dbReference type="ARBA" id="ARBA00023125"/>
    </source>
</evidence>
<keyword evidence="8" id="KW-1185">Reference proteome</keyword>
<organism evidence="7 8">
    <name type="scientific">Prauserella oleivorans</name>
    <dbReference type="NCBI Taxonomy" id="1478153"/>
    <lineage>
        <taxon>Bacteria</taxon>
        <taxon>Bacillati</taxon>
        <taxon>Actinomycetota</taxon>
        <taxon>Actinomycetes</taxon>
        <taxon>Pseudonocardiales</taxon>
        <taxon>Pseudonocardiaceae</taxon>
        <taxon>Prauserella</taxon>
    </lineage>
</organism>
<dbReference type="EMBL" id="JBHUOF010000006">
    <property type="protein sequence ID" value="MFD2798911.1"/>
    <property type="molecule type" value="Genomic_DNA"/>
</dbReference>
<dbReference type="Proteomes" id="UP001597478">
    <property type="component" value="Unassembled WGS sequence"/>
</dbReference>
<dbReference type="PRINTS" id="PR00400">
    <property type="entry name" value="TETREPRESSOR"/>
</dbReference>
<dbReference type="PANTHER" id="PTHR30055">
    <property type="entry name" value="HTH-TYPE TRANSCRIPTIONAL REGULATOR RUTR"/>
    <property type="match status" value="1"/>
</dbReference>
<evidence type="ECO:0000256" key="1">
    <source>
        <dbReference type="ARBA" id="ARBA00022491"/>
    </source>
</evidence>
<reference evidence="8" key="1">
    <citation type="journal article" date="2019" name="Int. J. Syst. Evol. Microbiol.">
        <title>The Global Catalogue of Microorganisms (GCM) 10K type strain sequencing project: providing services to taxonomists for standard genome sequencing and annotation.</title>
        <authorList>
            <consortium name="The Broad Institute Genomics Platform"/>
            <consortium name="The Broad Institute Genome Sequencing Center for Infectious Disease"/>
            <person name="Wu L."/>
            <person name="Ma J."/>
        </authorList>
    </citation>
    <scope>NUCLEOTIDE SEQUENCE [LARGE SCALE GENOMIC DNA]</scope>
    <source>
        <strain evidence="8">IBRC-M 10906</strain>
    </source>
</reference>
<evidence type="ECO:0000256" key="4">
    <source>
        <dbReference type="ARBA" id="ARBA00023163"/>
    </source>
</evidence>
<comment type="caution">
    <text evidence="7">The sequence shown here is derived from an EMBL/GenBank/DDBJ whole genome shotgun (WGS) entry which is preliminary data.</text>
</comment>
<dbReference type="InterPro" id="IPR001647">
    <property type="entry name" value="HTH_TetR"/>
</dbReference>
<evidence type="ECO:0000256" key="2">
    <source>
        <dbReference type="ARBA" id="ARBA00023015"/>
    </source>
</evidence>
<feature type="domain" description="HTH tetR-type" evidence="6">
    <location>
        <begin position="12"/>
        <end position="72"/>
    </location>
</feature>
<evidence type="ECO:0000313" key="8">
    <source>
        <dbReference type="Proteomes" id="UP001597478"/>
    </source>
</evidence>
<dbReference type="InterPro" id="IPR004111">
    <property type="entry name" value="Repressor_TetR_C"/>
</dbReference>
<protein>
    <submittedName>
        <fullName evidence="7">TetR/AcrR family transcriptional regulator</fullName>
    </submittedName>
</protein>
<gene>
    <name evidence="7" type="ORF">ACFS2C_05840</name>
</gene>
<feature type="DNA-binding region" description="H-T-H motif" evidence="5">
    <location>
        <begin position="35"/>
        <end position="54"/>
    </location>
</feature>
<keyword evidence="1" id="KW-0678">Repressor</keyword>
<dbReference type="PRINTS" id="PR00455">
    <property type="entry name" value="HTHTETR"/>
</dbReference>
<dbReference type="PANTHER" id="PTHR30055:SF151">
    <property type="entry name" value="TRANSCRIPTIONAL REGULATORY PROTEIN"/>
    <property type="match status" value="1"/>
</dbReference>
<proteinExistence type="predicted"/>
<dbReference type="InterPro" id="IPR036271">
    <property type="entry name" value="Tet_transcr_reg_TetR-rel_C_sf"/>
</dbReference>
<dbReference type="InterPro" id="IPR050109">
    <property type="entry name" value="HTH-type_TetR-like_transc_reg"/>
</dbReference>
<name>A0ABW5W9I3_9PSEU</name>
<dbReference type="SUPFAM" id="SSF48498">
    <property type="entry name" value="Tetracyclin repressor-like, C-terminal domain"/>
    <property type="match status" value="1"/>
</dbReference>
<dbReference type="InterPro" id="IPR009057">
    <property type="entry name" value="Homeodomain-like_sf"/>
</dbReference>
<dbReference type="RefSeq" id="WP_377389787.1">
    <property type="nucleotide sequence ID" value="NZ_JBHSAN010000018.1"/>
</dbReference>
<keyword evidence="4" id="KW-0804">Transcription</keyword>
<evidence type="ECO:0000313" key="7">
    <source>
        <dbReference type="EMBL" id="MFD2798911.1"/>
    </source>
</evidence>
<dbReference type="InterPro" id="IPR003012">
    <property type="entry name" value="Tet_transcr_reg_TetR"/>
</dbReference>
<sequence length="218" mass="23617">MNQRPDTAERAALTPRVVVEAALALADAEGLAAVTIRRLAKDLGVTPMALYWHFRNKDQLLDGMVERICEKIDLTADPSRPWAAQLRALLASMLGVLRSHPATAPLFSTHSTASEANLRMTEVLLDILRRGGFSPAEATQVARHALTTLTGLVGAVPGTTTPDDERARQLLESLPPEQYPRLVEAAGPLSVCEDPDGYFAFGLDLLLAGIEAMARRDR</sequence>